<proteinExistence type="predicted"/>
<dbReference type="Proteomes" id="UP000193622">
    <property type="component" value="Unassembled WGS sequence"/>
</dbReference>
<dbReference type="STRING" id="912594.AWC12_29855"/>
<dbReference type="Proteomes" id="UP000078396">
    <property type="component" value="Unassembled WGS sequence"/>
</dbReference>
<evidence type="ECO:0000313" key="1">
    <source>
        <dbReference type="EMBL" id="OAN40384.1"/>
    </source>
</evidence>
<evidence type="ECO:0000313" key="2">
    <source>
        <dbReference type="EMBL" id="ORV81002.1"/>
    </source>
</evidence>
<reference evidence="2 4" key="1">
    <citation type="submission" date="2016-01" db="EMBL/GenBank/DDBJ databases">
        <title>The new phylogeny of the genus Mycobacterium.</title>
        <authorList>
            <person name="Tarcisio F."/>
            <person name="Conor M."/>
            <person name="Antonella G."/>
            <person name="Elisabetta G."/>
            <person name="Giulia F.S."/>
            <person name="Sara T."/>
            <person name="Anna F."/>
            <person name="Clotilde B."/>
            <person name="Roberto B."/>
            <person name="Veronica D.S."/>
            <person name="Fabio R."/>
            <person name="Monica P."/>
            <person name="Olivier J."/>
            <person name="Enrico T."/>
            <person name="Nicola S."/>
        </authorList>
    </citation>
    <scope>NUCLEOTIDE SEQUENCE [LARGE SCALE GENOMIC DNA]</scope>
    <source>
        <strain evidence="2 4">DSM 45541</strain>
    </source>
</reference>
<dbReference type="AlphaFoldDB" id="A0A178LZK0"/>
<name>A0A178LZK0_MYCIR</name>
<organism evidence="1 3">
    <name type="scientific">Mycolicibacterium iranicum</name>
    <name type="common">Mycobacterium iranicum</name>
    <dbReference type="NCBI Taxonomy" id="912594"/>
    <lineage>
        <taxon>Bacteria</taxon>
        <taxon>Bacillati</taxon>
        <taxon>Actinomycetota</taxon>
        <taxon>Actinomycetes</taxon>
        <taxon>Mycobacteriales</taxon>
        <taxon>Mycobacteriaceae</taxon>
        <taxon>Mycolicibacterium</taxon>
    </lineage>
</organism>
<dbReference type="EMBL" id="LWCS01000013">
    <property type="protein sequence ID" value="OAN40384.1"/>
    <property type="molecule type" value="Genomic_DNA"/>
</dbReference>
<reference evidence="1 3" key="2">
    <citation type="submission" date="2016-04" db="EMBL/GenBank/DDBJ databases">
        <title>Draft Genome Sequences of Staphylococcus capitis Strain H36, S. capitis Strain H65, S. cohnii Strain H62, S. hominis Strain H69, Mycobacterium iranicum Strain H39, Plantibacter sp. Strain H53, Pseudomonas oryzihabitans Strain H72, and Microbacterium sp. Strain H83, isolated from residential settings.</title>
        <authorList>
            <person name="Lymperopoulou D."/>
            <person name="Adams R.I."/>
            <person name="Lindow S."/>
            <person name="Coil D.A."/>
            <person name="Jospin G."/>
            <person name="Eisen J.A."/>
        </authorList>
    </citation>
    <scope>NUCLEOTIDE SEQUENCE [LARGE SCALE GENOMIC DNA]</scope>
    <source>
        <strain evidence="1 3">H39</strain>
    </source>
</reference>
<gene>
    <name evidence="1" type="ORF">A4X20_14890</name>
    <name evidence="2" type="ORF">AWC12_29855</name>
</gene>
<accession>A0A178LZK0</accession>
<sequence>MREEFALAELMWEVADSCLSDTERSTMCVALNASESVHVILASVRALVRCRIPLPRNLFDEFHEWFVTSPPLDPCDPWMPVWLELHLAAMDLRCADYTMELGGYGRETLCYFILDDAGAADAPHGKQAEVLRQWLGAHRPSPALRADLVSSGFGYLLDGWRRPSSDDSGLRGEALE</sequence>
<comment type="caution">
    <text evidence="1">The sequence shown here is derived from an EMBL/GenBank/DDBJ whole genome shotgun (WGS) entry which is preliminary data.</text>
</comment>
<evidence type="ECO:0000313" key="4">
    <source>
        <dbReference type="Proteomes" id="UP000193622"/>
    </source>
</evidence>
<dbReference type="EMBL" id="LQPC01000079">
    <property type="protein sequence ID" value="ORV81002.1"/>
    <property type="molecule type" value="Genomic_DNA"/>
</dbReference>
<protein>
    <submittedName>
        <fullName evidence="1">Uncharacterized protein</fullName>
    </submittedName>
</protein>
<evidence type="ECO:0000313" key="3">
    <source>
        <dbReference type="Proteomes" id="UP000078396"/>
    </source>
</evidence>